<dbReference type="HAMAP" id="MF_00124">
    <property type="entry name" value="Thymidine_kinase"/>
    <property type="match status" value="1"/>
</dbReference>
<protein>
    <recommendedName>
        <fullName evidence="2 8">Thymidine kinase</fullName>
        <ecNumber evidence="2 8">2.7.1.21</ecNumber>
    </recommendedName>
</protein>
<dbReference type="InterPro" id="IPR027417">
    <property type="entry name" value="P-loop_NTPase"/>
</dbReference>
<feature type="binding site" evidence="8">
    <location>
        <begin position="9"/>
        <end position="16"/>
    </location>
    <ligand>
        <name>ATP</name>
        <dbReference type="ChEBI" id="CHEBI:30616"/>
    </ligand>
</feature>
<evidence type="ECO:0000256" key="3">
    <source>
        <dbReference type="ARBA" id="ARBA00022634"/>
    </source>
</evidence>
<dbReference type="PANTHER" id="PTHR11441:SF0">
    <property type="entry name" value="THYMIDINE KINASE, CYTOSOLIC"/>
    <property type="match status" value="1"/>
</dbReference>
<dbReference type="RefSeq" id="WP_382167273.1">
    <property type="nucleotide sequence ID" value="NZ_JBHTBR010000005.1"/>
</dbReference>
<dbReference type="Proteomes" id="UP001596492">
    <property type="component" value="Unassembled WGS sequence"/>
</dbReference>
<dbReference type="EMBL" id="JBHTBR010000005">
    <property type="protein sequence ID" value="MFC7292030.1"/>
    <property type="molecule type" value="Genomic_DNA"/>
</dbReference>
<evidence type="ECO:0000256" key="5">
    <source>
        <dbReference type="ARBA" id="ARBA00022741"/>
    </source>
</evidence>
<dbReference type="SUPFAM" id="SSF52540">
    <property type="entry name" value="P-loop containing nucleoside triphosphate hydrolases"/>
    <property type="match status" value="1"/>
</dbReference>
<keyword evidence="8" id="KW-0862">Zinc</keyword>
<feature type="binding site" evidence="8">
    <location>
        <position position="184"/>
    </location>
    <ligand>
        <name>Zn(2+)</name>
        <dbReference type="ChEBI" id="CHEBI:29105"/>
    </ligand>
</feature>
<comment type="subunit">
    <text evidence="8">Homotetramer.</text>
</comment>
<proteinExistence type="inferred from homology"/>
<comment type="similarity">
    <text evidence="1 8 10">Belongs to the thymidine kinase family.</text>
</comment>
<dbReference type="EC" id="2.7.1.21" evidence="2 8"/>
<evidence type="ECO:0000313" key="11">
    <source>
        <dbReference type="EMBL" id="MFC7292030.1"/>
    </source>
</evidence>
<keyword evidence="7 8" id="KW-0067">ATP-binding</keyword>
<dbReference type="InterPro" id="IPR001267">
    <property type="entry name" value="Thymidine_kinase"/>
</dbReference>
<evidence type="ECO:0000256" key="8">
    <source>
        <dbReference type="HAMAP-Rule" id="MF_00124"/>
    </source>
</evidence>
<evidence type="ECO:0000256" key="1">
    <source>
        <dbReference type="ARBA" id="ARBA00007587"/>
    </source>
</evidence>
<evidence type="ECO:0000256" key="6">
    <source>
        <dbReference type="ARBA" id="ARBA00022777"/>
    </source>
</evidence>
<keyword evidence="8" id="KW-0963">Cytoplasm</keyword>
<evidence type="ECO:0000256" key="10">
    <source>
        <dbReference type="RuleBase" id="RU004165"/>
    </source>
</evidence>
<evidence type="ECO:0000256" key="2">
    <source>
        <dbReference type="ARBA" id="ARBA00012118"/>
    </source>
</evidence>
<organism evidence="11 12">
    <name type="scientific">Hirschia litorea</name>
    <dbReference type="NCBI Taxonomy" id="1199156"/>
    <lineage>
        <taxon>Bacteria</taxon>
        <taxon>Pseudomonadati</taxon>
        <taxon>Pseudomonadota</taxon>
        <taxon>Alphaproteobacteria</taxon>
        <taxon>Hyphomonadales</taxon>
        <taxon>Hyphomonadaceae</taxon>
        <taxon>Hirschia</taxon>
    </lineage>
</organism>
<comment type="catalytic activity">
    <reaction evidence="8 9">
        <text>thymidine + ATP = dTMP + ADP + H(+)</text>
        <dbReference type="Rhea" id="RHEA:19129"/>
        <dbReference type="ChEBI" id="CHEBI:15378"/>
        <dbReference type="ChEBI" id="CHEBI:17748"/>
        <dbReference type="ChEBI" id="CHEBI:30616"/>
        <dbReference type="ChEBI" id="CHEBI:63528"/>
        <dbReference type="ChEBI" id="CHEBI:456216"/>
        <dbReference type="EC" id="2.7.1.21"/>
    </reaction>
</comment>
<comment type="caution">
    <text evidence="11">The sequence shown here is derived from an EMBL/GenBank/DDBJ whole genome shotgun (WGS) entry which is preliminary data.</text>
</comment>
<name>A0ABW2ILK3_9PROT</name>
<feature type="binding site" evidence="8">
    <location>
        <begin position="87"/>
        <end position="90"/>
    </location>
    <ligand>
        <name>ATP</name>
        <dbReference type="ChEBI" id="CHEBI:30616"/>
    </ligand>
</feature>
<feature type="binding site" evidence="8">
    <location>
        <position position="145"/>
    </location>
    <ligand>
        <name>Zn(2+)</name>
        <dbReference type="ChEBI" id="CHEBI:29105"/>
    </ligand>
</feature>
<keyword evidence="8" id="KW-0479">Metal-binding</keyword>
<sequence>MAKLYFNYAAMNAGKSTLLLQAAYNYEERGMTTFLLTSSLYADDENGAISSRLGFGRSAVLFDSDTSVWDVIETQHGQHAIDCVFVDEAQFLSAKQVWQLARVADRLGIPVMCYGLRTDFKGELFEGASQLLAIADHLREIRTICHCGSKATMVLRKEIGGSIVKQGEQVQIEKTQYVSLCRKHWDDEIGMDAH</sequence>
<dbReference type="PANTHER" id="PTHR11441">
    <property type="entry name" value="THYMIDINE KINASE"/>
    <property type="match status" value="1"/>
</dbReference>
<evidence type="ECO:0000256" key="4">
    <source>
        <dbReference type="ARBA" id="ARBA00022679"/>
    </source>
</evidence>
<evidence type="ECO:0000313" key="12">
    <source>
        <dbReference type="Proteomes" id="UP001596492"/>
    </source>
</evidence>
<dbReference type="SUPFAM" id="SSF57716">
    <property type="entry name" value="Glucocorticoid receptor-like (DNA-binding domain)"/>
    <property type="match status" value="1"/>
</dbReference>
<evidence type="ECO:0000256" key="7">
    <source>
        <dbReference type="ARBA" id="ARBA00022840"/>
    </source>
</evidence>
<keyword evidence="4 8" id="KW-0808">Transferase</keyword>
<reference evidence="12" key="1">
    <citation type="journal article" date="2019" name="Int. J. Syst. Evol. Microbiol.">
        <title>The Global Catalogue of Microorganisms (GCM) 10K type strain sequencing project: providing services to taxonomists for standard genome sequencing and annotation.</title>
        <authorList>
            <consortium name="The Broad Institute Genomics Platform"/>
            <consortium name="The Broad Institute Genome Sequencing Center for Infectious Disease"/>
            <person name="Wu L."/>
            <person name="Ma J."/>
        </authorList>
    </citation>
    <scope>NUCLEOTIDE SEQUENCE [LARGE SCALE GENOMIC DNA]</scope>
    <source>
        <strain evidence="12">CCUG 51308</strain>
    </source>
</reference>
<dbReference type="Gene3D" id="3.40.50.300">
    <property type="entry name" value="P-loop containing nucleotide triphosphate hydrolases"/>
    <property type="match status" value="1"/>
</dbReference>
<comment type="subcellular location">
    <subcellularLocation>
        <location evidence="8">Cytoplasm</location>
    </subcellularLocation>
</comment>
<keyword evidence="12" id="KW-1185">Reference proteome</keyword>
<dbReference type="Pfam" id="PF00265">
    <property type="entry name" value="TK"/>
    <property type="match status" value="1"/>
</dbReference>
<accession>A0ABW2ILK3</accession>
<feature type="binding site" evidence="8">
    <location>
        <position position="181"/>
    </location>
    <ligand>
        <name>Zn(2+)</name>
        <dbReference type="ChEBI" id="CHEBI:29105"/>
    </ligand>
</feature>
<gene>
    <name evidence="8" type="primary">tdk</name>
    <name evidence="11" type="ORF">ACFQS8_10425</name>
</gene>
<dbReference type="PIRSF" id="PIRSF035805">
    <property type="entry name" value="TK_cell"/>
    <property type="match status" value="1"/>
</dbReference>
<keyword evidence="3 8" id="KW-0237">DNA synthesis</keyword>
<evidence type="ECO:0000256" key="9">
    <source>
        <dbReference type="RuleBase" id="RU000544"/>
    </source>
</evidence>
<dbReference type="GO" id="GO:0004797">
    <property type="term" value="F:thymidine kinase activity"/>
    <property type="evidence" value="ECO:0007669"/>
    <property type="project" value="UniProtKB-EC"/>
</dbReference>
<keyword evidence="5 8" id="KW-0547">Nucleotide-binding</keyword>
<dbReference type="NCBIfam" id="NF003300">
    <property type="entry name" value="PRK04296.1-5"/>
    <property type="match status" value="1"/>
</dbReference>
<keyword evidence="6 8" id="KW-0418">Kinase</keyword>
<feature type="active site" description="Proton acceptor" evidence="8">
    <location>
        <position position="88"/>
    </location>
</feature>
<feature type="binding site" evidence="8">
    <location>
        <position position="147"/>
    </location>
    <ligand>
        <name>Zn(2+)</name>
        <dbReference type="ChEBI" id="CHEBI:29105"/>
    </ligand>
</feature>